<dbReference type="SMART" id="SM00354">
    <property type="entry name" value="HTH_LACI"/>
    <property type="match status" value="1"/>
</dbReference>
<sequence length="335" mass="37085">MPTIEDIARLANVSIATVSRVFNNKPDVSEKTRERVLQIARELGYEPSMPARSLIKGKTGIVGLIVPDISNPYYSEIVRGIEDTCRTRRYNVILCNADNKREKEFEYIDILKNRWVDGVIFHCDYFSEEHYEAFARKNIPIVLAGRATAYDVPYVAIDNFKAAFDAVNYLISLGHERIGLIHGPLDGMKETIDSVDRLMGYKKALSEAGLKICEDLIAEGDFKAKGGYEAAGKILKAGVKPTAIFAVSDIMAIGALNAVLDFGLKCPEDVSVVGFDNIDLSEITRPPLTTIAQPMYNIGSVAAEILINLINGESVERKRIILDHKLVIRSSCKSI</sequence>
<dbReference type="InterPro" id="IPR000843">
    <property type="entry name" value="HTH_LacI"/>
</dbReference>
<dbReference type="GO" id="GO:0003700">
    <property type="term" value="F:DNA-binding transcription factor activity"/>
    <property type="evidence" value="ECO:0007669"/>
    <property type="project" value="TreeGrafter"/>
</dbReference>
<dbReference type="RefSeq" id="WP_148867626.1">
    <property type="nucleotide sequence ID" value="NZ_VNHO01000023.1"/>
</dbReference>
<reference evidence="5 6" key="1">
    <citation type="submission" date="2019-07" db="EMBL/GenBank/DDBJ databases">
        <title>Genomic Encyclopedia of Type Strains, Phase I: the one thousand microbial genomes (KMG-I) project.</title>
        <authorList>
            <person name="Kyrpides N."/>
        </authorList>
    </citation>
    <scope>NUCLEOTIDE SEQUENCE [LARGE SCALE GENOMIC DNA]</scope>
    <source>
        <strain evidence="5 6">DSM 16647</strain>
    </source>
</reference>
<evidence type="ECO:0000256" key="2">
    <source>
        <dbReference type="ARBA" id="ARBA00023125"/>
    </source>
</evidence>
<evidence type="ECO:0000313" key="6">
    <source>
        <dbReference type="Proteomes" id="UP000322294"/>
    </source>
</evidence>
<evidence type="ECO:0000259" key="4">
    <source>
        <dbReference type="PROSITE" id="PS50932"/>
    </source>
</evidence>
<evidence type="ECO:0000313" key="5">
    <source>
        <dbReference type="EMBL" id="TYP51324.1"/>
    </source>
</evidence>
<dbReference type="InterPro" id="IPR028082">
    <property type="entry name" value="Peripla_BP_I"/>
</dbReference>
<dbReference type="SUPFAM" id="SSF47413">
    <property type="entry name" value="lambda repressor-like DNA-binding domains"/>
    <property type="match status" value="1"/>
</dbReference>
<dbReference type="PROSITE" id="PS50932">
    <property type="entry name" value="HTH_LACI_2"/>
    <property type="match status" value="1"/>
</dbReference>
<evidence type="ECO:0000256" key="1">
    <source>
        <dbReference type="ARBA" id="ARBA00023015"/>
    </source>
</evidence>
<dbReference type="SUPFAM" id="SSF53822">
    <property type="entry name" value="Periplasmic binding protein-like I"/>
    <property type="match status" value="1"/>
</dbReference>
<name>A0A5S5AL72_9FIRM</name>
<feature type="domain" description="HTH lacI-type" evidence="4">
    <location>
        <begin position="2"/>
        <end position="56"/>
    </location>
</feature>
<organism evidence="5 6">
    <name type="scientific">Thermosediminibacter litoriperuensis</name>
    <dbReference type="NCBI Taxonomy" id="291989"/>
    <lineage>
        <taxon>Bacteria</taxon>
        <taxon>Bacillati</taxon>
        <taxon>Bacillota</taxon>
        <taxon>Clostridia</taxon>
        <taxon>Thermosediminibacterales</taxon>
        <taxon>Thermosediminibacteraceae</taxon>
        <taxon>Thermosediminibacter</taxon>
    </lineage>
</organism>
<dbReference type="PRINTS" id="PR00036">
    <property type="entry name" value="HTHLACI"/>
</dbReference>
<dbReference type="OrthoDB" id="9784962at2"/>
<dbReference type="Gene3D" id="1.10.260.40">
    <property type="entry name" value="lambda repressor-like DNA-binding domains"/>
    <property type="match status" value="1"/>
</dbReference>
<dbReference type="PANTHER" id="PTHR30146:SF109">
    <property type="entry name" value="HTH-TYPE TRANSCRIPTIONAL REGULATOR GALS"/>
    <property type="match status" value="1"/>
</dbReference>
<dbReference type="Proteomes" id="UP000322294">
    <property type="component" value="Unassembled WGS sequence"/>
</dbReference>
<proteinExistence type="predicted"/>
<gene>
    <name evidence="5" type="ORF">LZ11_01926</name>
</gene>
<keyword evidence="1" id="KW-0805">Transcription regulation</keyword>
<dbReference type="InterPro" id="IPR010982">
    <property type="entry name" value="Lambda_DNA-bd_dom_sf"/>
</dbReference>
<keyword evidence="3" id="KW-0804">Transcription</keyword>
<evidence type="ECO:0000256" key="3">
    <source>
        <dbReference type="ARBA" id="ARBA00023163"/>
    </source>
</evidence>
<dbReference type="AlphaFoldDB" id="A0A5S5AL72"/>
<dbReference type="Pfam" id="PF00532">
    <property type="entry name" value="Peripla_BP_1"/>
    <property type="match status" value="1"/>
</dbReference>
<dbReference type="Gene3D" id="3.40.50.2300">
    <property type="match status" value="2"/>
</dbReference>
<accession>A0A5S5AL72</accession>
<dbReference type="CDD" id="cd19975">
    <property type="entry name" value="PBP1_CcpA-like"/>
    <property type="match status" value="1"/>
</dbReference>
<keyword evidence="2" id="KW-0238">DNA-binding</keyword>
<dbReference type="Pfam" id="PF00356">
    <property type="entry name" value="LacI"/>
    <property type="match status" value="1"/>
</dbReference>
<keyword evidence="6" id="KW-1185">Reference proteome</keyword>
<comment type="caution">
    <text evidence="5">The sequence shown here is derived from an EMBL/GenBank/DDBJ whole genome shotgun (WGS) entry which is preliminary data.</text>
</comment>
<dbReference type="InterPro" id="IPR001761">
    <property type="entry name" value="Peripla_BP/Lac1_sug-bd_dom"/>
</dbReference>
<protein>
    <submittedName>
        <fullName evidence="5">LacI family transcriptional regulator</fullName>
    </submittedName>
</protein>
<dbReference type="EMBL" id="VNHO01000023">
    <property type="protein sequence ID" value="TYP51324.1"/>
    <property type="molecule type" value="Genomic_DNA"/>
</dbReference>
<dbReference type="GO" id="GO:0000976">
    <property type="term" value="F:transcription cis-regulatory region binding"/>
    <property type="evidence" value="ECO:0007669"/>
    <property type="project" value="TreeGrafter"/>
</dbReference>
<dbReference type="PANTHER" id="PTHR30146">
    <property type="entry name" value="LACI-RELATED TRANSCRIPTIONAL REPRESSOR"/>
    <property type="match status" value="1"/>
</dbReference>
<dbReference type="CDD" id="cd01392">
    <property type="entry name" value="HTH_LacI"/>
    <property type="match status" value="1"/>
</dbReference>